<proteinExistence type="predicted"/>
<dbReference type="EMBL" id="BAABNP010000002">
    <property type="protein sequence ID" value="GAA5339501.1"/>
    <property type="molecule type" value="Genomic_DNA"/>
</dbReference>
<protein>
    <submittedName>
        <fullName evidence="2">Uncharacterized protein</fullName>
    </submittedName>
</protein>
<feature type="transmembrane region" description="Helical" evidence="1">
    <location>
        <begin position="26"/>
        <end position="48"/>
    </location>
</feature>
<dbReference type="Proteomes" id="UP001498935">
    <property type="component" value="Unassembled WGS sequence"/>
</dbReference>
<accession>A0ABP9U3L9</accession>
<keyword evidence="1" id="KW-0472">Membrane</keyword>
<keyword evidence="1" id="KW-1133">Transmembrane helix</keyword>
<comment type="caution">
    <text evidence="2">The sequence shown here is derived from an EMBL/GenBank/DDBJ whole genome shotgun (WGS) entry which is preliminary data.</text>
</comment>
<evidence type="ECO:0000313" key="3">
    <source>
        <dbReference type="Proteomes" id="UP001498935"/>
    </source>
</evidence>
<organism evidence="2 3">
    <name type="scientific">Brevibacterium ammoniilyticum</name>
    <dbReference type="NCBI Taxonomy" id="1046555"/>
    <lineage>
        <taxon>Bacteria</taxon>
        <taxon>Bacillati</taxon>
        <taxon>Actinomycetota</taxon>
        <taxon>Actinomycetes</taxon>
        <taxon>Micrococcales</taxon>
        <taxon>Brevibacteriaceae</taxon>
        <taxon>Brevibacterium</taxon>
    </lineage>
</organism>
<evidence type="ECO:0000256" key="1">
    <source>
        <dbReference type="SAM" id="Phobius"/>
    </source>
</evidence>
<sequence length="98" mass="10977">MRLAPFHRANAERHWNPGFHCGCEGVFVMDLLIVTIMGVGFAAVVFFVGRIACPPRDRVPLTQVDRVILWTTLCRGWMALGQLGPLTRIVDDRREGTA</sequence>
<keyword evidence="1" id="KW-0812">Transmembrane</keyword>
<name>A0ABP9U3L9_9MICO</name>
<reference evidence="2 3" key="1">
    <citation type="submission" date="2024-02" db="EMBL/GenBank/DDBJ databases">
        <title>Characterization of antibiotic resistant novel bacterial strains and their environmental applications.</title>
        <authorList>
            <person name="Manzoor S."/>
            <person name="Abbas S."/>
            <person name="Arshad M."/>
            <person name="Li W.J."/>
            <person name="Ahmed I."/>
        </authorList>
    </citation>
    <scope>NUCLEOTIDE SEQUENCE [LARGE SCALE GENOMIC DNA]</scope>
    <source>
        <strain evidence="2 3">KACC 15558</strain>
    </source>
</reference>
<gene>
    <name evidence="2" type="ORF">KACC15558_05410</name>
</gene>
<keyword evidence="3" id="KW-1185">Reference proteome</keyword>
<evidence type="ECO:0000313" key="2">
    <source>
        <dbReference type="EMBL" id="GAA5339501.1"/>
    </source>
</evidence>